<dbReference type="Pfam" id="PF07727">
    <property type="entry name" value="RVT_2"/>
    <property type="match status" value="1"/>
</dbReference>
<name>A0AAW2IHR0_9LAMI</name>
<dbReference type="AlphaFoldDB" id="A0AAW2IHR0"/>
<gene>
    <name evidence="2" type="ORF">Sangu_2986200</name>
</gene>
<reference evidence="2" key="1">
    <citation type="submission" date="2020-06" db="EMBL/GenBank/DDBJ databases">
        <authorList>
            <person name="Li T."/>
            <person name="Hu X."/>
            <person name="Zhang T."/>
            <person name="Song X."/>
            <person name="Zhang H."/>
            <person name="Dai N."/>
            <person name="Sheng W."/>
            <person name="Hou X."/>
            <person name="Wei L."/>
        </authorList>
    </citation>
    <scope>NUCLEOTIDE SEQUENCE</scope>
    <source>
        <strain evidence="2">G01</strain>
        <tissue evidence="2">Leaf</tissue>
    </source>
</reference>
<comment type="caution">
    <text evidence="2">The sequence shown here is derived from an EMBL/GenBank/DDBJ whole genome shotgun (WGS) entry which is preliminary data.</text>
</comment>
<dbReference type="EMBL" id="JACGWK010001878">
    <property type="protein sequence ID" value="KAL0281834.1"/>
    <property type="molecule type" value="Genomic_DNA"/>
</dbReference>
<accession>A0AAW2IHR0</accession>
<sequence length="161" mass="18619">MAKNNVWELVDLLAGPKTIGNKWVLKVKREADGSINKFKARLVAKGYTHKECRDILPSGEMDVKTAFLNGELHEEIYMDQPEGFQEMGLKRKIHRDRSKKLLSLSQVTYIKRIIERFRMHNANPVETPMDKNCVLSKELCPKTEEEKKRMTKIPYASAVET</sequence>
<evidence type="ECO:0000313" key="2">
    <source>
        <dbReference type="EMBL" id="KAL0281834.1"/>
    </source>
</evidence>
<evidence type="ECO:0000259" key="1">
    <source>
        <dbReference type="Pfam" id="PF07727"/>
    </source>
</evidence>
<feature type="domain" description="Reverse transcriptase Ty1/copia-type" evidence="1">
    <location>
        <begin position="4"/>
        <end position="51"/>
    </location>
</feature>
<reference evidence="2" key="2">
    <citation type="journal article" date="2024" name="Plant">
        <title>Genomic evolution and insights into agronomic trait innovations of Sesamum species.</title>
        <authorList>
            <person name="Miao H."/>
            <person name="Wang L."/>
            <person name="Qu L."/>
            <person name="Liu H."/>
            <person name="Sun Y."/>
            <person name="Le M."/>
            <person name="Wang Q."/>
            <person name="Wei S."/>
            <person name="Zheng Y."/>
            <person name="Lin W."/>
            <person name="Duan Y."/>
            <person name="Cao H."/>
            <person name="Xiong S."/>
            <person name="Wang X."/>
            <person name="Wei L."/>
            <person name="Li C."/>
            <person name="Ma Q."/>
            <person name="Ju M."/>
            <person name="Zhao R."/>
            <person name="Li G."/>
            <person name="Mu C."/>
            <person name="Tian Q."/>
            <person name="Mei H."/>
            <person name="Zhang T."/>
            <person name="Gao T."/>
            <person name="Zhang H."/>
        </authorList>
    </citation>
    <scope>NUCLEOTIDE SEQUENCE</scope>
    <source>
        <strain evidence="2">G01</strain>
    </source>
</reference>
<dbReference type="InterPro" id="IPR013103">
    <property type="entry name" value="RVT_2"/>
</dbReference>
<protein>
    <submittedName>
        <fullName evidence="2">Retrovirus-related Pol polyprotein from transposon TNT 1-94</fullName>
    </submittedName>
</protein>
<proteinExistence type="predicted"/>
<organism evidence="2">
    <name type="scientific">Sesamum angustifolium</name>
    <dbReference type="NCBI Taxonomy" id="2727405"/>
    <lineage>
        <taxon>Eukaryota</taxon>
        <taxon>Viridiplantae</taxon>
        <taxon>Streptophyta</taxon>
        <taxon>Embryophyta</taxon>
        <taxon>Tracheophyta</taxon>
        <taxon>Spermatophyta</taxon>
        <taxon>Magnoliopsida</taxon>
        <taxon>eudicotyledons</taxon>
        <taxon>Gunneridae</taxon>
        <taxon>Pentapetalae</taxon>
        <taxon>asterids</taxon>
        <taxon>lamiids</taxon>
        <taxon>Lamiales</taxon>
        <taxon>Pedaliaceae</taxon>
        <taxon>Sesamum</taxon>
    </lineage>
</organism>